<evidence type="ECO:0000313" key="3">
    <source>
        <dbReference type="Proteomes" id="UP001341840"/>
    </source>
</evidence>
<keyword evidence="3" id="KW-1185">Reference proteome</keyword>
<organism evidence="2 3">
    <name type="scientific">Stylosanthes scabra</name>
    <dbReference type="NCBI Taxonomy" id="79078"/>
    <lineage>
        <taxon>Eukaryota</taxon>
        <taxon>Viridiplantae</taxon>
        <taxon>Streptophyta</taxon>
        <taxon>Embryophyta</taxon>
        <taxon>Tracheophyta</taxon>
        <taxon>Spermatophyta</taxon>
        <taxon>Magnoliopsida</taxon>
        <taxon>eudicotyledons</taxon>
        <taxon>Gunneridae</taxon>
        <taxon>Pentapetalae</taxon>
        <taxon>rosids</taxon>
        <taxon>fabids</taxon>
        <taxon>Fabales</taxon>
        <taxon>Fabaceae</taxon>
        <taxon>Papilionoideae</taxon>
        <taxon>50 kb inversion clade</taxon>
        <taxon>dalbergioids sensu lato</taxon>
        <taxon>Dalbergieae</taxon>
        <taxon>Pterocarpus clade</taxon>
        <taxon>Stylosanthes</taxon>
    </lineage>
</organism>
<dbReference type="Proteomes" id="UP001341840">
    <property type="component" value="Unassembled WGS sequence"/>
</dbReference>
<protein>
    <submittedName>
        <fullName evidence="2">Uncharacterized protein</fullName>
    </submittedName>
</protein>
<feature type="region of interest" description="Disordered" evidence="1">
    <location>
        <begin position="103"/>
        <end position="125"/>
    </location>
</feature>
<accession>A0ABU6VQ28</accession>
<evidence type="ECO:0000313" key="2">
    <source>
        <dbReference type="EMBL" id="MED6175711.1"/>
    </source>
</evidence>
<dbReference type="EMBL" id="JASCZI010152226">
    <property type="protein sequence ID" value="MED6175711.1"/>
    <property type="molecule type" value="Genomic_DNA"/>
</dbReference>
<comment type="caution">
    <text evidence="2">The sequence shown here is derived from an EMBL/GenBank/DDBJ whole genome shotgun (WGS) entry which is preliminary data.</text>
</comment>
<evidence type="ECO:0000256" key="1">
    <source>
        <dbReference type="SAM" id="MobiDB-lite"/>
    </source>
</evidence>
<reference evidence="2 3" key="1">
    <citation type="journal article" date="2023" name="Plants (Basel)">
        <title>Bridging the Gap: Combining Genomics and Transcriptomics Approaches to Understand Stylosanthes scabra, an Orphan Legume from the Brazilian Caatinga.</title>
        <authorList>
            <person name="Ferreira-Neto J.R.C."/>
            <person name="da Silva M.D."/>
            <person name="Binneck E."/>
            <person name="de Melo N.F."/>
            <person name="da Silva R.H."/>
            <person name="de Melo A.L.T.M."/>
            <person name="Pandolfi V."/>
            <person name="Bustamante F.O."/>
            <person name="Brasileiro-Vidal A.C."/>
            <person name="Benko-Iseppon A.M."/>
        </authorList>
    </citation>
    <scope>NUCLEOTIDE SEQUENCE [LARGE SCALE GENOMIC DNA]</scope>
    <source>
        <tissue evidence="2">Leaves</tissue>
    </source>
</reference>
<gene>
    <name evidence="2" type="ORF">PIB30_080877</name>
</gene>
<sequence length="170" mass="19083">MTYWKFGRYNLVSEQFVLIEPGDGLIMLHCILCFMRDIMLRVSMTRMAAHRRNARIVPLDSDPPLDTAAFMAAMNSMATAMRDSTAAIRESTAATNRAMEYAGRRNRNNRTGGDDEDVDNGTGGNNRPMTLAIFLKINPPSFSGATTVTRADDWFREIERSLEAQQVPEN</sequence>
<name>A0ABU6VQ28_9FABA</name>
<proteinExistence type="predicted"/>